<dbReference type="InterPro" id="IPR036822">
    <property type="entry name" value="CutC-like_dom_sf"/>
</dbReference>
<dbReference type="Gene3D" id="3.20.20.380">
    <property type="entry name" value="Copper homeostasis (CutC) domain"/>
    <property type="match status" value="1"/>
</dbReference>
<protein>
    <recommendedName>
        <fullName evidence="2">PF03932 family protein CutC</fullName>
    </recommendedName>
</protein>
<comment type="similarity">
    <text evidence="1 2">Belongs to the CutC family.</text>
</comment>
<keyword evidence="4" id="KW-1185">Reference proteome</keyword>
<evidence type="ECO:0000313" key="3">
    <source>
        <dbReference type="EMBL" id="WMW80783.1"/>
    </source>
</evidence>
<gene>
    <name evidence="2" type="primary">cutC</name>
    <name evidence="3" type="ORF">RF679_00545</name>
</gene>
<keyword evidence="2" id="KW-0963">Cytoplasm</keyword>
<evidence type="ECO:0000313" key="4">
    <source>
        <dbReference type="Proteomes" id="UP001181355"/>
    </source>
</evidence>
<dbReference type="PANTHER" id="PTHR12598:SF0">
    <property type="entry name" value="COPPER HOMEOSTASIS PROTEIN CUTC HOMOLOG"/>
    <property type="match status" value="1"/>
</dbReference>
<comment type="subcellular location">
    <subcellularLocation>
        <location evidence="2">Cytoplasm</location>
    </subcellularLocation>
</comment>
<accession>A0ABY9RHT6</accession>
<dbReference type="SUPFAM" id="SSF110395">
    <property type="entry name" value="CutC-like"/>
    <property type="match status" value="1"/>
</dbReference>
<reference evidence="3" key="1">
    <citation type="submission" date="2023-09" db="EMBL/GenBank/DDBJ databases">
        <title>Undibacterium sp. 20NA77.5 isolated from freshwater.</title>
        <authorList>
            <person name="Le V."/>
            <person name="Ko S.-R."/>
            <person name="Ahn C.-Y."/>
            <person name="Oh H.-M."/>
        </authorList>
    </citation>
    <scope>NUCLEOTIDE SEQUENCE</scope>
    <source>
        <strain evidence="3">20NA77.5</strain>
    </source>
</reference>
<proteinExistence type="inferred from homology"/>
<dbReference type="Proteomes" id="UP001181355">
    <property type="component" value="Chromosome"/>
</dbReference>
<organism evidence="3 4">
    <name type="scientific">Undibacterium cyanobacteriorum</name>
    <dbReference type="NCBI Taxonomy" id="3073561"/>
    <lineage>
        <taxon>Bacteria</taxon>
        <taxon>Pseudomonadati</taxon>
        <taxon>Pseudomonadota</taxon>
        <taxon>Betaproteobacteria</taxon>
        <taxon>Burkholderiales</taxon>
        <taxon>Oxalobacteraceae</taxon>
        <taxon>Undibacterium</taxon>
    </lineage>
</organism>
<name>A0ABY9RHT6_9BURK</name>
<dbReference type="PANTHER" id="PTHR12598">
    <property type="entry name" value="COPPER HOMEOSTASIS PROTEIN CUTC"/>
    <property type="match status" value="1"/>
</dbReference>
<dbReference type="EMBL" id="CP133720">
    <property type="protein sequence ID" value="WMW80783.1"/>
    <property type="molecule type" value="Genomic_DNA"/>
</dbReference>
<dbReference type="InterPro" id="IPR005627">
    <property type="entry name" value="CutC-like"/>
</dbReference>
<dbReference type="RefSeq" id="WP_309482274.1">
    <property type="nucleotide sequence ID" value="NZ_CP133720.1"/>
</dbReference>
<comment type="caution">
    <text evidence="2">Once thought to be involved in copper homeostasis, experiments in E.coli have shown this is not the case.</text>
</comment>
<dbReference type="HAMAP" id="MF_00795">
    <property type="entry name" value="CutC"/>
    <property type="match status" value="1"/>
</dbReference>
<dbReference type="Pfam" id="PF03932">
    <property type="entry name" value="CutC"/>
    <property type="match status" value="1"/>
</dbReference>
<evidence type="ECO:0000256" key="1">
    <source>
        <dbReference type="ARBA" id="ARBA00007768"/>
    </source>
</evidence>
<evidence type="ECO:0000256" key="2">
    <source>
        <dbReference type="HAMAP-Rule" id="MF_00795"/>
    </source>
</evidence>
<sequence length="261" mass="28572">MNPRRTIIEIAANSVRSAIAAQEGGADRVELCEFLEGGGVTPSFGTISLCRDKLNIPLHVLIRPRIGDFVYSEEEREIMLRDISICRQLACDGVVIGALDRYGNIDRDFCLAMREVAGDMHLVFHRAFDCITKHDENWPILTELGIQTLLSSGAADSAPQGKENLRKWVQDYPHIHIMAGAGLTPSNVAELIKDTQVAAVHASCRRLLQSNRASDSTASIMPMQSSPLRTIAGLAPEYWQSDLELVRAFVAAVRASDASTA</sequence>